<proteinExistence type="predicted"/>
<reference evidence="1 2" key="1">
    <citation type="submission" date="2024-06" db="EMBL/GenBank/DDBJ databases">
        <title>The Natural Products Discovery Center: Release of the First 8490 Sequenced Strains for Exploring Actinobacteria Biosynthetic Diversity.</title>
        <authorList>
            <person name="Kalkreuter E."/>
            <person name="Kautsar S.A."/>
            <person name="Yang D."/>
            <person name="Bader C.D."/>
            <person name="Teijaro C.N."/>
            <person name="Fluegel L."/>
            <person name="Davis C.M."/>
            <person name="Simpson J.R."/>
            <person name="Lauterbach L."/>
            <person name="Steele A.D."/>
            <person name="Gui C."/>
            <person name="Meng S."/>
            <person name="Li G."/>
            <person name="Viehrig K."/>
            <person name="Ye F."/>
            <person name="Su P."/>
            <person name="Kiefer A.F."/>
            <person name="Nichols A."/>
            <person name="Cepeda A.J."/>
            <person name="Yan W."/>
            <person name="Fan B."/>
            <person name="Jiang Y."/>
            <person name="Adhikari A."/>
            <person name="Zheng C.-J."/>
            <person name="Schuster L."/>
            <person name="Cowan T.M."/>
            <person name="Smanski M.J."/>
            <person name="Chevrette M.G."/>
            <person name="De Carvalho L.P.S."/>
            <person name="Shen B."/>
        </authorList>
    </citation>
    <scope>NUCLEOTIDE SEQUENCE [LARGE SCALE GENOMIC DNA]</scope>
    <source>
        <strain evidence="1 2">NPDC050100</strain>
    </source>
</reference>
<name>A0ABV3G8X7_MICGL</name>
<dbReference type="InterPro" id="IPR021530">
    <property type="entry name" value="AllH-like"/>
</dbReference>
<comment type="caution">
    <text evidence="1">The sequence shown here is derived from an EMBL/GenBank/DDBJ whole genome shotgun (WGS) entry which is preliminary data.</text>
</comment>
<protein>
    <submittedName>
        <fullName evidence="1">DUF2877 domain-containing protein</fullName>
    </submittedName>
</protein>
<accession>A0ABV3G8X7</accession>
<organism evidence="1 2">
    <name type="scientific">Microtetraspora glauca</name>
    <dbReference type="NCBI Taxonomy" id="1996"/>
    <lineage>
        <taxon>Bacteria</taxon>
        <taxon>Bacillati</taxon>
        <taxon>Actinomycetota</taxon>
        <taxon>Actinomycetes</taxon>
        <taxon>Streptosporangiales</taxon>
        <taxon>Streptosporangiaceae</taxon>
        <taxon>Microtetraspora</taxon>
    </lineage>
</organism>
<dbReference type="Proteomes" id="UP001551675">
    <property type="component" value="Unassembled WGS sequence"/>
</dbReference>
<evidence type="ECO:0000313" key="1">
    <source>
        <dbReference type="EMBL" id="MEV0968042.1"/>
    </source>
</evidence>
<keyword evidence="2" id="KW-1185">Reference proteome</keyword>
<dbReference type="EMBL" id="JBFALK010000002">
    <property type="protein sequence ID" value="MEV0968042.1"/>
    <property type="molecule type" value="Genomic_DNA"/>
</dbReference>
<evidence type="ECO:0000313" key="2">
    <source>
        <dbReference type="Proteomes" id="UP001551675"/>
    </source>
</evidence>
<gene>
    <name evidence="1" type="ORF">AB0I59_05370</name>
</gene>
<sequence length="336" mass="34302">MGGRTQIGGAASVALRPALESPRRPARVLAAFPLAVYLEVRSEWEPHVIALVSGEATRLPNAVVLSGPLDRLPLGDECWVGEGSIGLGGVAVRVRRWWDPAPPLGAADPARLARALPLLDDICVRAQRQPGLDVTGAPGLLSAGCRSGSLVDGIMAAERLLGLGPGLTPSGDDMLCGLLVTLRHLGLAAAAPRAVWLADWLAAAVTYDARARTTPISATLLHCAARGEASSEVLGVLRGVAGQQPLDSAVHRLLRLGHTSGADLAWGVRTGLAAVLALRSWPAGRSCGSENGLDIGTDIGDIGTTGGTAISTAGSASGSTAFSTAFSAGSRGRKRP</sequence>
<dbReference type="RefSeq" id="WP_358130295.1">
    <property type="nucleotide sequence ID" value="NZ_JBFALK010000002.1"/>
</dbReference>
<dbReference type="Pfam" id="PF11392">
    <property type="entry name" value="AllH"/>
    <property type="match status" value="1"/>
</dbReference>